<keyword evidence="3" id="KW-1185">Reference proteome</keyword>
<keyword evidence="1" id="KW-1133">Transmembrane helix</keyword>
<name>A0ABY7AZZ2_9PSEU</name>
<reference evidence="2" key="1">
    <citation type="submission" date="2022-11" db="EMBL/GenBank/DDBJ databases">
        <authorList>
            <person name="Mo P."/>
        </authorList>
    </citation>
    <scope>NUCLEOTIDE SEQUENCE</scope>
    <source>
        <strain evidence="2">HUAS 11-8</strain>
    </source>
</reference>
<keyword evidence="1" id="KW-0812">Transmembrane</keyword>
<organism evidence="2 3">
    <name type="scientific">Amycolatopsis cynarae</name>
    <dbReference type="NCBI Taxonomy" id="2995223"/>
    <lineage>
        <taxon>Bacteria</taxon>
        <taxon>Bacillati</taxon>
        <taxon>Actinomycetota</taxon>
        <taxon>Actinomycetes</taxon>
        <taxon>Pseudonocardiales</taxon>
        <taxon>Pseudonocardiaceae</taxon>
        <taxon>Amycolatopsis</taxon>
    </lineage>
</organism>
<evidence type="ECO:0000313" key="3">
    <source>
        <dbReference type="Proteomes" id="UP001163203"/>
    </source>
</evidence>
<sequence length="160" mass="17561">MSEPEIPPGQTPEPVAPPTPVRISFVLWVASGVLLIVNYVLVLLYRQRIVDEYLKTNKDPRVNRDNLTHGVTIAMTLALIAAVCFAALLILFAWKARQGTRSARTVVTALYVAVVVVQLLTGLLSSLFTELSALLGFIALLLMYLPRVSGYFPKVGRTLP</sequence>
<feature type="transmembrane region" description="Helical" evidence="1">
    <location>
        <begin position="66"/>
        <end position="94"/>
    </location>
</feature>
<accession>A0ABY7AZZ2</accession>
<proteinExistence type="predicted"/>
<evidence type="ECO:0000313" key="2">
    <source>
        <dbReference type="EMBL" id="WAL65247.1"/>
    </source>
</evidence>
<dbReference type="Proteomes" id="UP001163203">
    <property type="component" value="Chromosome"/>
</dbReference>
<keyword evidence="1" id="KW-0472">Membrane</keyword>
<gene>
    <name evidence="2" type="ORF">ORV05_30785</name>
</gene>
<dbReference type="EMBL" id="CP113836">
    <property type="protein sequence ID" value="WAL65247.1"/>
    <property type="molecule type" value="Genomic_DNA"/>
</dbReference>
<evidence type="ECO:0000256" key="1">
    <source>
        <dbReference type="SAM" id="Phobius"/>
    </source>
</evidence>
<feature type="transmembrane region" description="Helical" evidence="1">
    <location>
        <begin position="131"/>
        <end position="152"/>
    </location>
</feature>
<dbReference type="RefSeq" id="WP_268755414.1">
    <property type="nucleotide sequence ID" value="NZ_CP113836.1"/>
</dbReference>
<protein>
    <submittedName>
        <fullName evidence="2">Uncharacterized protein</fullName>
    </submittedName>
</protein>
<feature type="transmembrane region" description="Helical" evidence="1">
    <location>
        <begin position="25"/>
        <end position="45"/>
    </location>
</feature>
<feature type="transmembrane region" description="Helical" evidence="1">
    <location>
        <begin position="106"/>
        <end position="124"/>
    </location>
</feature>